<reference evidence="2 3" key="1">
    <citation type="submission" date="2024-07" db="EMBL/GenBank/DDBJ databases">
        <title>Section-level genome sequencing and comparative genomics of Aspergillus sections Usti and Cavernicolus.</title>
        <authorList>
            <consortium name="Lawrence Berkeley National Laboratory"/>
            <person name="Nybo J.L."/>
            <person name="Vesth T.C."/>
            <person name="Theobald S."/>
            <person name="Frisvad J.C."/>
            <person name="Larsen T.O."/>
            <person name="Kjaerboelling I."/>
            <person name="Rothschild-Mancinelli K."/>
            <person name="Lyhne E.K."/>
            <person name="Kogle M.E."/>
            <person name="Barry K."/>
            <person name="Clum A."/>
            <person name="Na H."/>
            <person name="Ledsgaard L."/>
            <person name="Lin J."/>
            <person name="Lipzen A."/>
            <person name="Kuo A."/>
            <person name="Riley R."/>
            <person name="Mondo S."/>
            <person name="Labutti K."/>
            <person name="Haridas S."/>
            <person name="Pangalinan J."/>
            <person name="Salamov A.A."/>
            <person name="Simmons B.A."/>
            <person name="Magnuson J.K."/>
            <person name="Chen J."/>
            <person name="Drula E."/>
            <person name="Henrissat B."/>
            <person name="Wiebenga A."/>
            <person name="Lubbers R.J."/>
            <person name="Gomes A.C."/>
            <person name="Macurrencykelacurrency M.R."/>
            <person name="Stajich J."/>
            <person name="Grigoriev I.V."/>
            <person name="Mortensen U.H."/>
            <person name="De Vries R.P."/>
            <person name="Baker S.E."/>
            <person name="Andersen M.R."/>
        </authorList>
    </citation>
    <scope>NUCLEOTIDE SEQUENCE [LARGE SCALE GENOMIC DNA]</scope>
    <source>
        <strain evidence="2 3">CBS 449.75</strain>
    </source>
</reference>
<evidence type="ECO:0000256" key="1">
    <source>
        <dbReference type="SAM" id="MobiDB-lite"/>
    </source>
</evidence>
<gene>
    <name evidence="2" type="ORF">BJX67DRAFT_347078</name>
</gene>
<comment type="caution">
    <text evidence="2">The sequence shown here is derived from an EMBL/GenBank/DDBJ whole genome shotgun (WGS) entry which is preliminary data.</text>
</comment>
<evidence type="ECO:0008006" key="4">
    <source>
        <dbReference type="Google" id="ProtNLM"/>
    </source>
</evidence>
<sequence length="216" mass="24982">MSLLKSCKSAAWGVVCCGARTRELDFDPLHSEDCSHCSRTGTTATMNKNNSCKEQEGGIRRRHRDCRKRSQHQTPSTLGQGKDGYTDDELSEKITERIFFYDTILVGPQTGRIIYRRVLLDFAVDVDAISDEIHQVLDLPILTYRGQKVLLPNGNSVWPIGTLEVKWQFYDGKKKYKTKFVVIKDSHFDMLLGRSSIKRYKLWEVDSDIKRRLQYR</sequence>
<feature type="region of interest" description="Disordered" evidence="1">
    <location>
        <begin position="48"/>
        <end position="87"/>
    </location>
</feature>
<accession>A0ABR4LZE4</accession>
<evidence type="ECO:0000313" key="3">
    <source>
        <dbReference type="Proteomes" id="UP001610432"/>
    </source>
</evidence>
<proteinExistence type="predicted"/>
<dbReference type="GeneID" id="98143563"/>
<dbReference type="CDD" id="cd00303">
    <property type="entry name" value="retropepsin_like"/>
    <property type="match status" value="1"/>
</dbReference>
<dbReference type="EMBL" id="JBFXLQ010000008">
    <property type="protein sequence ID" value="KAL2869831.1"/>
    <property type="molecule type" value="Genomic_DNA"/>
</dbReference>
<dbReference type="Proteomes" id="UP001610432">
    <property type="component" value="Unassembled WGS sequence"/>
</dbReference>
<keyword evidence="3" id="KW-1185">Reference proteome</keyword>
<protein>
    <recommendedName>
        <fullName evidence="4">Fungal-type protein kinase domain-containing protein</fullName>
    </recommendedName>
</protein>
<evidence type="ECO:0000313" key="2">
    <source>
        <dbReference type="EMBL" id="KAL2869831.1"/>
    </source>
</evidence>
<organism evidence="2 3">
    <name type="scientific">Aspergillus lucknowensis</name>
    <dbReference type="NCBI Taxonomy" id="176173"/>
    <lineage>
        <taxon>Eukaryota</taxon>
        <taxon>Fungi</taxon>
        <taxon>Dikarya</taxon>
        <taxon>Ascomycota</taxon>
        <taxon>Pezizomycotina</taxon>
        <taxon>Eurotiomycetes</taxon>
        <taxon>Eurotiomycetidae</taxon>
        <taxon>Eurotiales</taxon>
        <taxon>Aspergillaceae</taxon>
        <taxon>Aspergillus</taxon>
        <taxon>Aspergillus subgen. Nidulantes</taxon>
    </lineage>
</organism>
<feature type="compositionally biased region" description="Basic residues" evidence="1">
    <location>
        <begin position="60"/>
        <end position="71"/>
    </location>
</feature>
<dbReference type="Gene3D" id="2.40.70.10">
    <property type="entry name" value="Acid Proteases"/>
    <property type="match status" value="1"/>
</dbReference>
<dbReference type="InterPro" id="IPR021109">
    <property type="entry name" value="Peptidase_aspartic_dom_sf"/>
</dbReference>
<name>A0ABR4LZE4_9EURO</name>
<dbReference type="RefSeq" id="XP_070888810.1">
    <property type="nucleotide sequence ID" value="XM_071028491.1"/>
</dbReference>